<gene>
    <name evidence="2" type="ORF">C2G38_2075326</name>
</gene>
<reference evidence="2 3" key="1">
    <citation type="submission" date="2018-06" db="EMBL/GenBank/DDBJ databases">
        <title>Comparative genomics reveals the genomic features of Rhizophagus irregularis, R. cerebriforme, R. diaphanum and Gigaspora rosea, and their symbiotic lifestyle signature.</title>
        <authorList>
            <person name="Morin E."/>
            <person name="San Clemente H."/>
            <person name="Chen E.C.H."/>
            <person name="De La Providencia I."/>
            <person name="Hainaut M."/>
            <person name="Kuo A."/>
            <person name="Kohler A."/>
            <person name="Murat C."/>
            <person name="Tang N."/>
            <person name="Roy S."/>
            <person name="Loubradou J."/>
            <person name="Henrissat B."/>
            <person name="Grigoriev I.V."/>
            <person name="Corradi N."/>
            <person name="Roux C."/>
            <person name="Martin F.M."/>
        </authorList>
    </citation>
    <scope>NUCLEOTIDE SEQUENCE [LARGE SCALE GENOMIC DNA]</scope>
    <source>
        <strain evidence="2 3">DAOM 194757</strain>
    </source>
</reference>
<accession>A0A397VU59</accession>
<comment type="caution">
    <text evidence="2">The sequence shown here is derived from an EMBL/GenBank/DDBJ whole genome shotgun (WGS) entry which is preliminary data.</text>
</comment>
<dbReference type="InterPro" id="IPR011705">
    <property type="entry name" value="BACK"/>
</dbReference>
<feature type="non-terminal residue" evidence="2">
    <location>
        <position position="1"/>
    </location>
</feature>
<sequence length="158" mass="18314">FDNENFNALQQFCIDILVKHPSMIFNSEDFKALQENAFIALLKQDDLQMEESVIWDKNSRSPSNLEEWTDENFKSLKATLQHCLPHIRYFQIPSEDVLKKIKPYHNILEKNVWDDILAKHLAPNMPITSLILPPRKKATVQLPSRKVSIITPSSSITQ</sequence>
<dbReference type="Gene3D" id="1.25.40.420">
    <property type="match status" value="1"/>
</dbReference>
<dbReference type="AlphaFoldDB" id="A0A397VU59"/>
<dbReference type="OrthoDB" id="2436510at2759"/>
<organism evidence="2 3">
    <name type="scientific">Gigaspora rosea</name>
    <dbReference type="NCBI Taxonomy" id="44941"/>
    <lineage>
        <taxon>Eukaryota</taxon>
        <taxon>Fungi</taxon>
        <taxon>Fungi incertae sedis</taxon>
        <taxon>Mucoromycota</taxon>
        <taxon>Glomeromycotina</taxon>
        <taxon>Glomeromycetes</taxon>
        <taxon>Diversisporales</taxon>
        <taxon>Gigasporaceae</taxon>
        <taxon>Gigaspora</taxon>
    </lineage>
</organism>
<dbReference type="EMBL" id="QKWP01000304">
    <property type="protein sequence ID" value="RIB22546.1"/>
    <property type="molecule type" value="Genomic_DNA"/>
</dbReference>
<protein>
    <recommendedName>
        <fullName evidence="1">BACK domain-containing protein</fullName>
    </recommendedName>
</protein>
<feature type="domain" description="BACK" evidence="1">
    <location>
        <begin position="5"/>
        <end position="99"/>
    </location>
</feature>
<proteinExistence type="predicted"/>
<name>A0A397VU59_9GLOM</name>
<evidence type="ECO:0000259" key="1">
    <source>
        <dbReference type="Pfam" id="PF07707"/>
    </source>
</evidence>
<dbReference type="Proteomes" id="UP000266673">
    <property type="component" value="Unassembled WGS sequence"/>
</dbReference>
<keyword evidence="3" id="KW-1185">Reference proteome</keyword>
<evidence type="ECO:0000313" key="2">
    <source>
        <dbReference type="EMBL" id="RIB22546.1"/>
    </source>
</evidence>
<dbReference type="Pfam" id="PF07707">
    <property type="entry name" value="BACK"/>
    <property type="match status" value="1"/>
</dbReference>
<evidence type="ECO:0000313" key="3">
    <source>
        <dbReference type="Proteomes" id="UP000266673"/>
    </source>
</evidence>